<evidence type="ECO:0000313" key="4">
    <source>
        <dbReference type="Proteomes" id="UP001187192"/>
    </source>
</evidence>
<organism evidence="3 4">
    <name type="scientific">Ficus carica</name>
    <name type="common">Common fig</name>
    <dbReference type="NCBI Taxonomy" id="3494"/>
    <lineage>
        <taxon>Eukaryota</taxon>
        <taxon>Viridiplantae</taxon>
        <taxon>Streptophyta</taxon>
        <taxon>Embryophyta</taxon>
        <taxon>Tracheophyta</taxon>
        <taxon>Spermatophyta</taxon>
        <taxon>Magnoliopsida</taxon>
        <taxon>eudicotyledons</taxon>
        <taxon>Gunneridae</taxon>
        <taxon>Pentapetalae</taxon>
        <taxon>rosids</taxon>
        <taxon>fabids</taxon>
        <taxon>Rosales</taxon>
        <taxon>Moraceae</taxon>
        <taxon>Ficeae</taxon>
        <taxon>Ficus</taxon>
    </lineage>
</organism>
<feature type="signal peptide" evidence="2">
    <location>
        <begin position="1"/>
        <end position="23"/>
    </location>
</feature>
<evidence type="ECO:0000256" key="1">
    <source>
        <dbReference type="SAM" id="MobiDB-lite"/>
    </source>
</evidence>
<proteinExistence type="predicted"/>
<sequence>MKAYLILCFLLASLLFFPSSLVARELAADAGKGQPATGGANKPAKPCGHTGRGEPYCKGVKPGPLPNCGKYTRNPRCRPPNSGP</sequence>
<gene>
    <name evidence="3" type="ORF">TIFTF001_056567</name>
</gene>
<evidence type="ECO:0000256" key="2">
    <source>
        <dbReference type="SAM" id="SignalP"/>
    </source>
</evidence>
<protein>
    <submittedName>
        <fullName evidence="3">Uncharacterized protein</fullName>
    </submittedName>
</protein>
<dbReference type="AlphaFoldDB" id="A0AA88EIR8"/>
<keyword evidence="2" id="KW-0732">Signal</keyword>
<keyword evidence="4" id="KW-1185">Reference proteome</keyword>
<name>A0AA88EIR8_FICCA</name>
<reference evidence="3" key="1">
    <citation type="submission" date="2023-07" db="EMBL/GenBank/DDBJ databases">
        <title>draft genome sequence of fig (Ficus carica).</title>
        <authorList>
            <person name="Takahashi T."/>
            <person name="Nishimura K."/>
        </authorList>
    </citation>
    <scope>NUCLEOTIDE SEQUENCE</scope>
</reference>
<dbReference type="Proteomes" id="UP001187192">
    <property type="component" value="Unassembled WGS sequence"/>
</dbReference>
<feature type="region of interest" description="Disordered" evidence="1">
    <location>
        <begin position="28"/>
        <end position="48"/>
    </location>
</feature>
<dbReference type="EMBL" id="BTGU01021221">
    <property type="protein sequence ID" value="GMN75744.1"/>
    <property type="molecule type" value="Genomic_DNA"/>
</dbReference>
<comment type="caution">
    <text evidence="3">The sequence shown here is derived from an EMBL/GenBank/DDBJ whole genome shotgun (WGS) entry which is preliminary data.</text>
</comment>
<accession>A0AA88EIR8</accession>
<feature type="chain" id="PRO_5041694617" evidence="2">
    <location>
        <begin position="24"/>
        <end position="84"/>
    </location>
</feature>
<evidence type="ECO:0000313" key="3">
    <source>
        <dbReference type="EMBL" id="GMN75744.1"/>
    </source>
</evidence>